<dbReference type="PANTHER" id="PTHR33021">
    <property type="entry name" value="BLUE COPPER PROTEIN"/>
    <property type="match status" value="1"/>
</dbReference>
<dbReference type="InParanoid" id="A0A1Q3BHL5"/>
<name>A0A1Q3BHL5_CEPFO</name>
<proteinExistence type="predicted"/>
<evidence type="ECO:0000313" key="3">
    <source>
        <dbReference type="EMBL" id="GAV67389.1"/>
    </source>
</evidence>
<keyword evidence="4" id="KW-1185">Reference proteome</keyword>
<dbReference type="Pfam" id="PF02298">
    <property type="entry name" value="Cu_bind_like"/>
    <property type="match status" value="1"/>
</dbReference>
<feature type="non-terminal residue" evidence="3">
    <location>
        <position position="121"/>
    </location>
</feature>
<dbReference type="PROSITE" id="PS51485">
    <property type="entry name" value="PHYTOCYANIN"/>
    <property type="match status" value="1"/>
</dbReference>
<feature type="domain" description="Phytocyanin" evidence="2">
    <location>
        <begin position="22"/>
        <end position="121"/>
    </location>
</feature>
<protein>
    <submittedName>
        <fullName evidence="3">Cu_bind_like domain-containing protein</fullName>
    </submittedName>
</protein>
<dbReference type="Gene3D" id="2.60.40.420">
    <property type="entry name" value="Cupredoxins - blue copper proteins"/>
    <property type="match status" value="1"/>
</dbReference>
<reference evidence="4" key="1">
    <citation type="submission" date="2016-04" db="EMBL/GenBank/DDBJ databases">
        <title>Cephalotus genome sequencing.</title>
        <authorList>
            <person name="Fukushima K."/>
            <person name="Hasebe M."/>
            <person name="Fang X."/>
        </authorList>
    </citation>
    <scope>NUCLEOTIDE SEQUENCE [LARGE SCALE GENOMIC DNA]</scope>
    <source>
        <strain evidence="4">cv. St1</strain>
    </source>
</reference>
<dbReference type="GO" id="GO:0005886">
    <property type="term" value="C:plasma membrane"/>
    <property type="evidence" value="ECO:0007669"/>
    <property type="project" value="TreeGrafter"/>
</dbReference>
<gene>
    <name evidence="3" type="ORF">CFOL_v3_10895</name>
</gene>
<dbReference type="PANTHER" id="PTHR33021:SF292">
    <property type="entry name" value="EARLY NODULIN-LIKE PROTEIN 22"/>
    <property type="match status" value="1"/>
</dbReference>
<organism evidence="3 4">
    <name type="scientific">Cephalotus follicularis</name>
    <name type="common">Albany pitcher plant</name>
    <dbReference type="NCBI Taxonomy" id="3775"/>
    <lineage>
        <taxon>Eukaryota</taxon>
        <taxon>Viridiplantae</taxon>
        <taxon>Streptophyta</taxon>
        <taxon>Embryophyta</taxon>
        <taxon>Tracheophyta</taxon>
        <taxon>Spermatophyta</taxon>
        <taxon>Magnoliopsida</taxon>
        <taxon>eudicotyledons</taxon>
        <taxon>Gunneridae</taxon>
        <taxon>Pentapetalae</taxon>
        <taxon>rosids</taxon>
        <taxon>fabids</taxon>
        <taxon>Oxalidales</taxon>
        <taxon>Cephalotaceae</taxon>
        <taxon>Cephalotus</taxon>
    </lineage>
</organism>
<feature type="chain" id="PRO_5012546621" evidence="1">
    <location>
        <begin position="22"/>
        <end position="121"/>
    </location>
</feature>
<evidence type="ECO:0000256" key="1">
    <source>
        <dbReference type="SAM" id="SignalP"/>
    </source>
</evidence>
<dbReference type="GO" id="GO:0009055">
    <property type="term" value="F:electron transfer activity"/>
    <property type="evidence" value="ECO:0007669"/>
    <property type="project" value="InterPro"/>
</dbReference>
<dbReference type="InterPro" id="IPR008972">
    <property type="entry name" value="Cupredoxin"/>
</dbReference>
<dbReference type="OrthoDB" id="1934652at2759"/>
<dbReference type="AlphaFoldDB" id="A0A1Q3BHL5"/>
<dbReference type="EMBL" id="BDDD01000541">
    <property type="protein sequence ID" value="GAV67389.1"/>
    <property type="molecule type" value="Genomic_DNA"/>
</dbReference>
<feature type="signal peptide" evidence="1">
    <location>
        <begin position="1"/>
        <end position="21"/>
    </location>
</feature>
<dbReference type="InterPro" id="IPR039391">
    <property type="entry name" value="Phytocyanin-like"/>
</dbReference>
<comment type="caution">
    <text evidence="3">The sequence shown here is derived from an EMBL/GenBank/DDBJ whole genome shotgun (WGS) entry which is preliminary data.</text>
</comment>
<accession>A0A1Q3BHL5</accession>
<feature type="non-terminal residue" evidence="3">
    <location>
        <position position="1"/>
    </location>
</feature>
<dbReference type="SUPFAM" id="SSF49503">
    <property type="entry name" value="Cupredoxins"/>
    <property type="match status" value="1"/>
</dbReference>
<keyword evidence="1" id="KW-0732">Signal</keyword>
<dbReference type="STRING" id="3775.A0A1Q3BHL5"/>
<evidence type="ECO:0000259" key="2">
    <source>
        <dbReference type="PROSITE" id="PS51485"/>
    </source>
</evidence>
<evidence type="ECO:0000313" key="4">
    <source>
        <dbReference type="Proteomes" id="UP000187406"/>
    </source>
</evidence>
<sequence length="121" mass="13403">TALVATMVLLFVLLHCDVAHAKTWIVGDEFGWDMVIDEEVWPQGKTFYAGDVLVFNYDYQRSNVVAVNRTGYITCTANEGATTYNSGADHIPLGHGQHYFIDTYYEPSCAAGMKIAIFAKA</sequence>
<dbReference type="InterPro" id="IPR003245">
    <property type="entry name" value="Phytocyanin_dom"/>
</dbReference>
<dbReference type="Proteomes" id="UP000187406">
    <property type="component" value="Unassembled WGS sequence"/>
</dbReference>